<organism evidence="1 2">
    <name type="scientific">Melia azedarach</name>
    <name type="common">Chinaberry tree</name>
    <dbReference type="NCBI Taxonomy" id="155640"/>
    <lineage>
        <taxon>Eukaryota</taxon>
        <taxon>Viridiplantae</taxon>
        <taxon>Streptophyta</taxon>
        <taxon>Embryophyta</taxon>
        <taxon>Tracheophyta</taxon>
        <taxon>Spermatophyta</taxon>
        <taxon>Magnoliopsida</taxon>
        <taxon>eudicotyledons</taxon>
        <taxon>Gunneridae</taxon>
        <taxon>Pentapetalae</taxon>
        <taxon>rosids</taxon>
        <taxon>malvids</taxon>
        <taxon>Sapindales</taxon>
        <taxon>Meliaceae</taxon>
        <taxon>Melia</taxon>
    </lineage>
</organism>
<accession>A0ACC1YZH1</accession>
<gene>
    <name evidence="1" type="ORF">OWV82_001363</name>
</gene>
<evidence type="ECO:0000313" key="2">
    <source>
        <dbReference type="Proteomes" id="UP001164539"/>
    </source>
</evidence>
<keyword evidence="2" id="KW-1185">Reference proteome</keyword>
<reference evidence="1 2" key="1">
    <citation type="journal article" date="2023" name="Science">
        <title>Complex scaffold remodeling in plant triterpene biosynthesis.</title>
        <authorList>
            <person name="De La Pena R."/>
            <person name="Hodgson H."/>
            <person name="Liu J.C."/>
            <person name="Stephenson M.J."/>
            <person name="Martin A.C."/>
            <person name="Owen C."/>
            <person name="Harkess A."/>
            <person name="Leebens-Mack J."/>
            <person name="Jimenez L.E."/>
            <person name="Osbourn A."/>
            <person name="Sattely E.S."/>
        </authorList>
    </citation>
    <scope>NUCLEOTIDE SEQUENCE [LARGE SCALE GENOMIC DNA]</scope>
    <source>
        <strain evidence="2">cv. JPN11</strain>
        <tissue evidence="1">Leaf</tissue>
    </source>
</reference>
<dbReference type="Proteomes" id="UP001164539">
    <property type="component" value="Chromosome 1"/>
</dbReference>
<evidence type="ECO:0000313" key="1">
    <source>
        <dbReference type="EMBL" id="KAJ4728429.1"/>
    </source>
</evidence>
<sequence>MVVFLLKFIFFFISTLSSLITRLIFSATAYLLVLFIQAFKVPGEAIQGALEQLADAIRSCFEYLWEILVEAIGSLISSAFDLFIQAVTESAVSSVSAVSDLAEKTRGSFDGLLKYLPEIFEGVAEFISNIAANLWKNYIDALAYVTENA</sequence>
<comment type="caution">
    <text evidence="1">The sequence shown here is derived from an EMBL/GenBank/DDBJ whole genome shotgun (WGS) entry which is preliminary data.</text>
</comment>
<protein>
    <submittedName>
        <fullName evidence="1">Anti-sigma-I factor RsgI6 like</fullName>
    </submittedName>
</protein>
<name>A0ACC1YZH1_MELAZ</name>
<dbReference type="EMBL" id="CM051394">
    <property type="protein sequence ID" value="KAJ4728429.1"/>
    <property type="molecule type" value="Genomic_DNA"/>
</dbReference>
<proteinExistence type="predicted"/>